<dbReference type="NCBIfam" id="TIGR03057">
    <property type="entry name" value="xxxLxxG_by_4"/>
    <property type="match status" value="1"/>
</dbReference>
<proteinExistence type="predicted"/>
<sequence>MMSRNRKWKQKMAASLAAGMSVVLSAVPVCAAGSENAGNNAVCKEETVYVNADAAGKQKSVTVSEQLKGIQSTGTVADESILDGIKNIKGDENVSQNGNRLTWQAKGEDIFYQGTTEQELPVSMKTVYILDGKEISPEELDGKNGHLEIRITYENHAKRTVSVKGGEETVFSPIVLVTGLILPNKTCSDVRIDNGKVINDGDKNIILGVAMPGLKESLGMKEGEAAAEILTIPDTLTISADVEDFSMPSTYTVGLTDVLDEIDPDSFDSLDELSDSLAKMEDAALELVQGSKELSKGADTLGSRYAEFDQGIDTMQSGIDALDAGAASLAAGIAEYTSGTDTLNAGIQTYFGENGELSATITEYKNGVNTLLAGIEEYTEGADTLADGVNTYVAGEEKLAEGAKQLSALSEGLTRIQEAVRILSESADGTGSAEEDLLAAAGELADGTETLSQALKSETVQKLLEQVDEMTKTGQELTSAAGELGKDIEKEIAGPASEITASLQTLAGLLNEVNEKAGLLEKGCSEQVAKINRTVEENNRKIQMAKKAAAEGEEQIAAAQAGLNQQIQALRAAGQEEAAAQIETAVQSLENARTSAQNLQNLSGLDTVEMPDFSGIDTEELSRNASSLESEIRTVVTSSGRLSSRMTGLQDGLKEMEEKKDALPQTSMQEISRQVEILNRGMQGLYQAAGTLSGGLSELGKASDALQNGAAGIQNLQQGFESLGQYNEALKSGAGKLKDSSPSVRKGAQTLLGGTTQLSNGLDTLGSRLSSGSAALSQNSQALKEGAATLKSGTQKLVSGGASLKTASGQVQSGIDTLSTGAKTLADGMKQFEEEGISKLQEVTDTEFKDIADRFKALTGEECRYDTFAGKPEEMEGTVKIVIETEAVPAR</sequence>
<keyword evidence="1" id="KW-0175">Coiled coil</keyword>
<feature type="coiled-coil region" evidence="1">
    <location>
        <begin position="528"/>
        <end position="602"/>
    </location>
</feature>
<dbReference type="Proteomes" id="UP000775686">
    <property type="component" value="Unassembled WGS sequence"/>
</dbReference>
<reference evidence="3 4" key="1">
    <citation type="journal article" date="2021" name="Sci. Rep.">
        <title>The distribution of antibiotic resistance genes in chicken gut microbiota commensals.</title>
        <authorList>
            <person name="Juricova H."/>
            <person name="Matiasovicova J."/>
            <person name="Kubasova T."/>
            <person name="Cejkova D."/>
            <person name="Rychlik I."/>
        </authorList>
    </citation>
    <scope>NUCLEOTIDE SEQUENCE [LARGE SCALE GENOMIC DNA]</scope>
    <source>
        <strain evidence="3 4">An770</strain>
    </source>
</reference>
<feature type="chain" id="PRO_5046659237" description="Chromosome segregation protein" evidence="2">
    <location>
        <begin position="32"/>
        <end position="891"/>
    </location>
</feature>
<evidence type="ECO:0000313" key="4">
    <source>
        <dbReference type="Proteomes" id="UP000775686"/>
    </source>
</evidence>
<keyword evidence="2" id="KW-0732">Signal</keyword>
<organism evidence="3 4">
    <name type="scientific">Drancourtella massiliensis</name>
    <dbReference type="NCBI Taxonomy" id="1632013"/>
    <lineage>
        <taxon>Bacteria</taxon>
        <taxon>Bacillati</taxon>
        <taxon>Bacillota</taxon>
        <taxon>Clostridia</taxon>
        <taxon>Eubacteriales</taxon>
        <taxon>Oscillospiraceae</taxon>
        <taxon>Drancourtella</taxon>
    </lineage>
</organism>
<evidence type="ECO:0008006" key="5">
    <source>
        <dbReference type="Google" id="ProtNLM"/>
    </source>
</evidence>
<evidence type="ECO:0000313" key="3">
    <source>
        <dbReference type="EMBL" id="MBM6745269.1"/>
    </source>
</evidence>
<feature type="signal peptide" evidence="2">
    <location>
        <begin position="1"/>
        <end position="31"/>
    </location>
</feature>
<accession>A0ABS2EJQ5</accession>
<dbReference type="EMBL" id="JACJKH010000028">
    <property type="protein sequence ID" value="MBM6745269.1"/>
    <property type="molecule type" value="Genomic_DNA"/>
</dbReference>
<evidence type="ECO:0000256" key="2">
    <source>
        <dbReference type="SAM" id="SignalP"/>
    </source>
</evidence>
<comment type="caution">
    <text evidence="3">The sequence shown here is derived from an EMBL/GenBank/DDBJ whole genome shotgun (WGS) entry which is preliminary data.</text>
</comment>
<evidence type="ECO:0000256" key="1">
    <source>
        <dbReference type="SAM" id="Coils"/>
    </source>
</evidence>
<gene>
    <name evidence="3" type="ORF">H6A32_13340</name>
</gene>
<dbReference type="Gene3D" id="1.10.287.950">
    <property type="entry name" value="Methyl-accepting chemotaxis protein"/>
    <property type="match status" value="2"/>
</dbReference>
<protein>
    <recommendedName>
        <fullName evidence="5">Chromosome segregation protein</fullName>
    </recommendedName>
</protein>
<keyword evidence="4" id="KW-1185">Reference proteome</keyword>
<name>A0ABS2EJQ5_9FIRM</name>
<dbReference type="InterPro" id="IPR023908">
    <property type="entry name" value="xxxLxxG_rpt"/>
</dbReference>